<feature type="compositionally biased region" description="Basic and acidic residues" evidence="1">
    <location>
        <begin position="475"/>
        <end position="485"/>
    </location>
</feature>
<feature type="compositionally biased region" description="Basic residues" evidence="1">
    <location>
        <begin position="213"/>
        <end position="227"/>
    </location>
</feature>
<dbReference type="AlphaFoldDB" id="A0AA36C525"/>
<feature type="compositionally biased region" description="Basic and acidic residues" evidence="1">
    <location>
        <begin position="527"/>
        <end position="594"/>
    </location>
</feature>
<keyword evidence="2" id="KW-0732">Signal</keyword>
<feature type="region of interest" description="Disordered" evidence="1">
    <location>
        <begin position="102"/>
        <end position="121"/>
    </location>
</feature>
<feature type="compositionally biased region" description="Basic residues" evidence="1">
    <location>
        <begin position="486"/>
        <end position="495"/>
    </location>
</feature>
<proteinExistence type="predicted"/>
<feature type="compositionally biased region" description="Basic and acidic residues" evidence="1">
    <location>
        <begin position="198"/>
        <end position="208"/>
    </location>
</feature>
<feature type="non-terminal residue" evidence="3">
    <location>
        <position position="738"/>
    </location>
</feature>
<feature type="region of interest" description="Disordered" evidence="1">
    <location>
        <begin position="437"/>
        <end position="628"/>
    </location>
</feature>
<keyword evidence="4" id="KW-1185">Reference proteome</keyword>
<reference evidence="3" key="1">
    <citation type="submission" date="2023-06" db="EMBL/GenBank/DDBJ databases">
        <authorList>
            <person name="Delattre M."/>
        </authorList>
    </citation>
    <scope>NUCLEOTIDE SEQUENCE</scope>
    <source>
        <strain evidence="3">AF72</strain>
    </source>
</reference>
<feature type="signal peptide" evidence="2">
    <location>
        <begin position="1"/>
        <end position="18"/>
    </location>
</feature>
<protein>
    <submittedName>
        <fullName evidence="3">Uncharacterized protein</fullName>
    </submittedName>
</protein>
<feature type="compositionally biased region" description="Polar residues" evidence="1">
    <location>
        <begin position="603"/>
        <end position="615"/>
    </location>
</feature>
<comment type="caution">
    <text evidence="3">The sequence shown here is derived from an EMBL/GenBank/DDBJ whole genome shotgun (WGS) entry which is preliminary data.</text>
</comment>
<feature type="compositionally biased region" description="Basic and acidic residues" evidence="1">
    <location>
        <begin position="252"/>
        <end position="262"/>
    </location>
</feature>
<accession>A0AA36C525</accession>
<dbReference type="Proteomes" id="UP001177023">
    <property type="component" value="Unassembled WGS sequence"/>
</dbReference>
<feature type="region of interest" description="Disordered" evidence="1">
    <location>
        <begin position="190"/>
        <end position="316"/>
    </location>
</feature>
<evidence type="ECO:0000256" key="2">
    <source>
        <dbReference type="SAM" id="SignalP"/>
    </source>
</evidence>
<evidence type="ECO:0000313" key="3">
    <source>
        <dbReference type="EMBL" id="CAJ0558542.1"/>
    </source>
</evidence>
<dbReference type="EMBL" id="CATQJA010000243">
    <property type="protein sequence ID" value="CAJ0558542.1"/>
    <property type="molecule type" value="Genomic_DNA"/>
</dbReference>
<feature type="compositionally biased region" description="Basic residues" evidence="1">
    <location>
        <begin position="437"/>
        <end position="450"/>
    </location>
</feature>
<gene>
    <name evidence="3" type="ORF">MSPICULIGERA_LOCUS1015</name>
</gene>
<evidence type="ECO:0000313" key="4">
    <source>
        <dbReference type="Proteomes" id="UP001177023"/>
    </source>
</evidence>
<feature type="chain" id="PRO_5041285436" evidence="2">
    <location>
        <begin position="19"/>
        <end position="738"/>
    </location>
</feature>
<organism evidence="3 4">
    <name type="scientific">Mesorhabditis spiculigera</name>
    <dbReference type="NCBI Taxonomy" id="96644"/>
    <lineage>
        <taxon>Eukaryota</taxon>
        <taxon>Metazoa</taxon>
        <taxon>Ecdysozoa</taxon>
        <taxon>Nematoda</taxon>
        <taxon>Chromadorea</taxon>
        <taxon>Rhabditida</taxon>
        <taxon>Rhabditina</taxon>
        <taxon>Rhabditomorpha</taxon>
        <taxon>Rhabditoidea</taxon>
        <taxon>Rhabditidae</taxon>
        <taxon>Mesorhabditinae</taxon>
        <taxon>Mesorhabditis</taxon>
    </lineage>
</organism>
<evidence type="ECO:0000256" key="1">
    <source>
        <dbReference type="SAM" id="MobiDB-lite"/>
    </source>
</evidence>
<feature type="compositionally biased region" description="Basic and acidic residues" evidence="1">
    <location>
        <begin position="454"/>
        <end position="467"/>
    </location>
</feature>
<feature type="compositionally biased region" description="Basic and acidic residues" evidence="1">
    <location>
        <begin position="497"/>
        <end position="512"/>
    </location>
</feature>
<feature type="compositionally biased region" description="Basic residues" evidence="1">
    <location>
        <begin position="513"/>
        <end position="526"/>
    </location>
</feature>
<name>A0AA36C525_9BILA</name>
<sequence length="738" mass="81830">MLLNFVVLLGLCFVPSRQEEYETSTTGSYSEHHVYGHHMEYSVQMGPQTDGKARVRMEYGQLGRPTVFTQMDVPADFSADYGMNPEKHDGLKYAGFDQPPRKLQFSAPTDDGSDESTNNLENDLKEKYPHFSTEMDELMREESEHLLHRLFQKFPIFDDAFFEANPLPSRECKTTLIPDIEVSREAVQTRIKKSVASSEKKARSKESQAKSQRSGRTKKGGSGKIKRSTSTASEKKSKKTKSQGAVDSGRSAAERGHKDAKMSKCPVGDSGNSGKEKKKKKSGGAGGGEPIDQDNDTQDSLISPISPSKDPGVSGGRIKKTMAMTVFEKVDAPMSPAVTHVEVHMMKWKDEGEEGMAHYFFRHLQLHNAWLLSSSTSSVFPGSLLVCKMGSSLSLGFFSSPPSTSTTLNGEKHEKLPLGLNDIQSILSIRGLKRLGTSRKAPKKKAKLRSTTKSGDDPREVKEKEKQYVQIKGLKPPEQHKETSQRSRRGSKGNKQKSVDDKKEAMMAESRKGSGKTMKKKGNKTKRSTEEKKKEKEPNKSGKEDVKKDNKEAKENKENKDSKDAREAKEPKENKENKDAKENKEAKDNKESGRDGQYVPLASTVTKSPSGTATSQREKKKAAAARGGQYAKLDIPANSPLLNVSLTQDSLEKAVSPGAEGHENIPRKSRDKSMEMTVFECVDAPMNPAVAQERAPGTRLSPSIFNVSLRPSPHEFYLSKTVHISTRFFNDIFPDRAF</sequence>